<dbReference type="PROSITE" id="PS50860">
    <property type="entry name" value="AA_TRNA_LIGASE_II_ALA"/>
    <property type="match status" value="1"/>
</dbReference>
<dbReference type="NCBIfam" id="NF002436">
    <property type="entry name" value="PRK01584.1"/>
    <property type="match status" value="1"/>
</dbReference>
<evidence type="ECO:0000256" key="2">
    <source>
        <dbReference type="ARBA" id="ARBA00013168"/>
    </source>
</evidence>
<dbReference type="Gene3D" id="3.30.54.20">
    <property type="match status" value="1"/>
</dbReference>
<evidence type="ECO:0000256" key="9">
    <source>
        <dbReference type="ARBA" id="ARBA00023146"/>
    </source>
</evidence>
<dbReference type="InterPro" id="IPR018163">
    <property type="entry name" value="Thr/Ala-tRNA-synth_IIc_edit"/>
</dbReference>
<comment type="similarity">
    <text evidence="1">Belongs to the class-II aminoacyl-tRNA synthetase family.</text>
</comment>
<dbReference type="GO" id="GO:0005524">
    <property type="term" value="F:ATP binding"/>
    <property type="evidence" value="ECO:0007669"/>
    <property type="project" value="UniProtKB-KW"/>
</dbReference>
<dbReference type="Proteomes" id="UP000035648">
    <property type="component" value="Chromosome"/>
</dbReference>
<sequence length="596" mass="67518">MTSKELRKKFIEFFEGNGHKKIESASLLPTDQSVLFTTAGMQPLVPYLLGEKHPAGDKLVNIQRCIRTNDIDEVGDDSHGTFFEMLGYWSLGAYWKKEAIKYTFEFFTQELNVAIENIAVTCFEGDETNSIAKDTESAEIWESLGIPKNRIAFLGYDDNYWGPTGIEGPCGPDTEIFVWTGDGEAPFDFDPNNKDWVEIGNDVFMQYNKTLTEKSWENACKDVNPFGQEDFKFESLNQKNVDFGTGFERALMVLNNYRNIYETDLYESLILKIEDLSLKRYMEFPVEMRIIADHIKASVFALNDGILPSNKDQGYVIRRLIRRAIVKAYQLGLKENFLIELSKVVYPIYDGVYEFDKAKIEVELEKEEVKFRATLSSGMNKIQDAESLSGKMLFDLHQSFGLPLEIAQETARFYGVEIVNGAVEEYKEMVKKHQELSRTASVGMFKGGLASGGEMETKYHTATHLLLAALRKTLGNDVNQKGANITAERIRFDFNYPDKLTPEQIKQVEDEVNKNIVADLPVDLEEMLYEDAKKCGATGNFENKYGTTVKVYTIAEISKEICGGPHVAHTGELGHFKISKEESSSSGIRRIKAILE</sequence>
<protein>
    <recommendedName>
        <fullName evidence="2">alanine--tRNA ligase</fullName>
        <ecNumber evidence="2">6.1.1.7</ecNumber>
    </recommendedName>
</protein>
<dbReference type="GO" id="GO:0006419">
    <property type="term" value="P:alanyl-tRNA aminoacylation"/>
    <property type="evidence" value="ECO:0007669"/>
    <property type="project" value="InterPro"/>
</dbReference>
<dbReference type="FunFam" id="3.30.980.10:FF:000004">
    <property type="entry name" value="Alanine--tRNA ligase, cytoplasmic"/>
    <property type="match status" value="1"/>
</dbReference>
<keyword evidence="7" id="KW-0694">RNA-binding</keyword>
<evidence type="ECO:0000256" key="5">
    <source>
        <dbReference type="ARBA" id="ARBA00022741"/>
    </source>
</evidence>
<evidence type="ECO:0000256" key="1">
    <source>
        <dbReference type="ARBA" id="ARBA00008226"/>
    </source>
</evidence>
<dbReference type="Pfam" id="PF07973">
    <property type="entry name" value="tRNA_SAD"/>
    <property type="match status" value="1"/>
</dbReference>
<dbReference type="STRING" id="1618337.UT28_C0001G0685"/>
<dbReference type="PATRIC" id="fig|1618337.4.peg.683"/>
<dbReference type="KEGG" id="bbgw:UT28_C0001G0685"/>
<keyword evidence="4 11" id="KW-0436">Ligase</keyword>
<gene>
    <name evidence="11" type="ORF">UT28_C0001G0685</name>
</gene>
<dbReference type="InterPro" id="IPR012947">
    <property type="entry name" value="tRNA_SAD"/>
</dbReference>
<dbReference type="InterPro" id="IPR045864">
    <property type="entry name" value="aa-tRNA-synth_II/BPL/LPL"/>
</dbReference>
<dbReference type="SUPFAM" id="SSF101353">
    <property type="entry name" value="Putative anticodon-binding domain of alanyl-tRNA synthetase (AlaRS)"/>
    <property type="match status" value="1"/>
</dbReference>
<dbReference type="InterPro" id="IPR018165">
    <property type="entry name" value="Ala-tRNA-synth_IIc_core"/>
</dbReference>
<dbReference type="GO" id="GO:0002161">
    <property type="term" value="F:aminoacyl-tRNA deacylase activity"/>
    <property type="evidence" value="ECO:0007669"/>
    <property type="project" value="TreeGrafter"/>
</dbReference>
<feature type="domain" description="Alanyl-transfer RNA synthetases family profile" evidence="10">
    <location>
        <begin position="1"/>
        <end position="596"/>
    </location>
</feature>
<reference evidence="11 12" key="1">
    <citation type="journal article" date="2015" name="Nature">
        <title>rRNA introns, odd ribosomes, and small enigmatic genomes across a large radiation of phyla.</title>
        <authorList>
            <person name="Brown C.T."/>
            <person name="Hug L.A."/>
            <person name="Thomas B.C."/>
            <person name="Sharon I."/>
            <person name="Castelle C.J."/>
            <person name="Singh A."/>
            <person name="Wilkins M.J."/>
            <person name="Williams K.H."/>
            <person name="Banfield J.F."/>
        </authorList>
    </citation>
    <scope>NUCLEOTIDE SEQUENCE [LARGE SCALE GENOMIC DNA]</scope>
</reference>
<dbReference type="SUPFAM" id="SSF55681">
    <property type="entry name" value="Class II aaRS and biotin synthetases"/>
    <property type="match status" value="1"/>
</dbReference>
<dbReference type="InterPro" id="IPR018164">
    <property type="entry name" value="Ala-tRNA-synth_IIc_N"/>
</dbReference>
<dbReference type="PANTHER" id="PTHR11777:SF9">
    <property type="entry name" value="ALANINE--TRNA LIGASE, CYTOPLASMIC"/>
    <property type="match status" value="1"/>
</dbReference>
<proteinExistence type="inferred from homology"/>
<dbReference type="SUPFAM" id="SSF55186">
    <property type="entry name" value="ThrRS/AlaRS common domain"/>
    <property type="match status" value="1"/>
</dbReference>
<accession>A0A0G4B635</accession>
<dbReference type="GO" id="GO:0000049">
    <property type="term" value="F:tRNA binding"/>
    <property type="evidence" value="ECO:0007669"/>
    <property type="project" value="UniProtKB-KW"/>
</dbReference>
<evidence type="ECO:0000256" key="7">
    <source>
        <dbReference type="ARBA" id="ARBA00022884"/>
    </source>
</evidence>
<dbReference type="SMART" id="SM00863">
    <property type="entry name" value="tRNA_SAD"/>
    <property type="match status" value="1"/>
</dbReference>
<dbReference type="InterPro" id="IPR002318">
    <property type="entry name" value="Ala-tRNA-lgiase_IIc"/>
</dbReference>
<dbReference type="Gene3D" id="3.30.930.10">
    <property type="entry name" value="Bira Bifunctional Protein, Domain 2"/>
    <property type="match status" value="1"/>
</dbReference>
<dbReference type="PANTHER" id="PTHR11777">
    <property type="entry name" value="ALANYL-TRNA SYNTHETASE"/>
    <property type="match status" value="1"/>
</dbReference>
<dbReference type="PRINTS" id="PR00980">
    <property type="entry name" value="TRNASYNTHALA"/>
</dbReference>
<dbReference type="EMBL" id="CP011213">
    <property type="protein sequence ID" value="AKM82477.1"/>
    <property type="molecule type" value="Genomic_DNA"/>
</dbReference>
<evidence type="ECO:0000313" key="11">
    <source>
        <dbReference type="EMBL" id="AKM82477.1"/>
    </source>
</evidence>
<dbReference type="InterPro" id="IPR050058">
    <property type="entry name" value="Ala-tRNA_ligase"/>
</dbReference>
<keyword evidence="8" id="KW-0648">Protein biosynthesis</keyword>
<evidence type="ECO:0000259" key="10">
    <source>
        <dbReference type="PROSITE" id="PS50860"/>
    </source>
</evidence>
<dbReference type="GO" id="GO:0004813">
    <property type="term" value="F:alanine-tRNA ligase activity"/>
    <property type="evidence" value="ECO:0007669"/>
    <property type="project" value="UniProtKB-EC"/>
</dbReference>
<organism evidence="11 12">
    <name type="scientific">Berkelbacteria bacterium GW2011_GWE1_39_12</name>
    <dbReference type="NCBI Taxonomy" id="1618337"/>
    <lineage>
        <taxon>Bacteria</taxon>
        <taxon>Candidatus Berkelbacteria</taxon>
    </lineage>
</organism>
<evidence type="ECO:0000256" key="4">
    <source>
        <dbReference type="ARBA" id="ARBA00022598"/>
    </source>
</evidence>
<keyword evidence="3" id="KW-0820">tRNA-binding</keyword>
<name>A0A0G4B635_9BACT</name>
<dbReference type="InterPro" id="IPR018162">
    <property type="entry name" value="Ala-tRNA-ligase_IIc_anticod-bd"/>
</dbReference>
<evidence type="ECO:0000313" key="12">
    <source>
        <dbReference type="Proteomes" id="UP000035648"/>
    </source>
</evidence>
<dbReference type="Gene3D" id="3.30.980.10">
    <property type="entry name" value="Threonyl-trna Synthetase, Chain A, domain 2"/>
    <property type="match status" value="1"/>
</dbReference>
<dbReference type="EC" id="6.1.1.7" evidence="2"/>
<keyword evidence="9 11" id="KW-0030">Aminoacyl-tRNA synthetase</keyword>
<keyword evidence="6" id="KW-0067">ATP-binding</keyword>
<dbReference type="CDD" id="cd00673">
    <property type="entry name" value="AlaRS_core"/>
    <property type="match status" value="1"/>
</dbReference>
<evidence type="ECO:0000256" key="6">
    <source>
        <dbReference type="ARBA" id="ARBA00022840"/>
    </source>
</evidence>
<evidence type="ECO:0000256" key="8">
    <source>
        <dbReference type="ARBA" id="ARBA00022917"/>
    </source>
</evidence>
<dbReference type="GO" id="GO:0005737">
    <property type="term" value="C:cytoplasm"/>
    <property type="evidence" value="ECO:0007669"/>
    <property type="project" value="InterPro"/>
</dbReference>
<keyword evidence="5" id="KW-0547">Nucleotide-binding</keyword>
<evidence type="ECO:0000256" key="3">
    <source>
        <dbReference type="ARBA" id="ARBA00022555"/>
    </source>
</evidence>
<dbReference type="Pfam" id="PF01411">
    <property type="entry name" value="tRNA-synt_2c"/>
    <property type="match status" value="1"/>
</dbReference>
<dbReference type="AlphaFoldDB" id="A0A0G4B635"/>